<name>A0A6P1ZEF1_9BACT</name>
<dbReference type="Proteomes" id="UP000434052">
    <property type="component" value="Unassembled WGS sequence"/>
</dbReference>
<dbReference type="RefSeq" id="WP_144305944.1">
    <property type="nucleotide sequence ID" value="NZ_CP039543.1"/>
</dbReference>
<dbReference type="EMBL" id="CP039543">
    <property type="protein sequence ID" value="QJT09267.1"/>
    <property type="molecule type" value="Genomic_DNA"/>
</dbReference>
<protein>
    <submittedName>
        <fullName evidence="2">Uncharacterized protein</fullName>
    </submittedName>
</protein>
<dbReference type="EMBL" id="QMIF01000009">
    <property type="protein sequence ID" value="TVM32762.1"/>
    <property type="molecule type" value="Genomic_DNA"/>
</dbReference>
<evidence type="ECO:0000313" key="3">
    <source>
        <dbReference type="Proteomes" id="UP000434052"/>
    </source>
</evidence>
<gene>
    <name evidence="2" type="ORF">DQK91_13705</name>
    <name evidence="1" type="ORF">E8L03_10090</name>
</gene>
<reference evidence="1 4" key="2">
    <citation type="submission" date="2019-04" db="EMBL/GenBank/DDBJ databases">
        <title>Isolation and culture of sulfate reducing bacteria from the cold seep of the South China Sea.</title>
        <authorList>
            <person name="Sun C."/>
            <person name="Liu R."/>
        </authorList>
    </citation>
    <scope>NUCLEOTIDE SEQUENCE [LARGE SCALE GENOMIC DNA]</scope>
    <source>
        <strain evidence="1 4">CS1</strain>
    </source>
</reference>
<organism evidence="2 3">
    <name type="scientific">Oceanidesulfovibrio marinus</name>
    <dbReference type="NCBI Taxonomy" id="370038"/>
    <lineage>
        <taxon>Bacteria</taxon>
        <taxon>Pseudomonadati</taxon>
        <taxon>Thermodesulfobacteriota</taxon>
        <taxon>Desulfovibrionia</taxon>
        <taxon>Desulfovibrionales</taxon>
        <taxon>Desulfovibrionaceae</taxon>
        <taxon>Oceanidesulfovibrio</taxon>
    </lineage>
</organism>
<dbReference type="OrthoDB" id="5459358at2"/>
<reference evidence="2 3" key="1">
    <citation type="submission" date="2018-06" db="EMBL/GenBank/DDBJ databases">
        <title>Complete genome of Desulfovibrio marinus P48SEP.</title>
        <authorList>
            <person name="Crispim J.S."/>
            <person name="Vidigal P.M.P."/>
            <person name="Silva L.C.F."/>
            <person name="Araujo L.C."/>
            <person name="Laguardia C.N."/>
            <person name="Dias R.S."/>
            <person name="Sousa M.P."/>
            <person name="Paula S.O."/>
            <person name="Silva C."/>
        </authorList>
    </citation>
    <scope>NUCLEOTIDE SEQUENCE [LARGE SCALE GENOMIC DNA]</scope>
    <source>
        <strain evidence="2 3">P48SEP</strain>
    </source>
</reference>
<sequence length="89" mass="9258">MFTLNGVAIDTSTMAYTAPAAREVYTAPAARITFTAPAAREVYTAPAAREIYAHPAGSTVVEGGGILITQPATNMNFDVLAGRIVDARA</sequence>
<dbReference type="AlphaFoldDB" id="A0A6P1ZEF1"/>
<proteinExistence type="predicted"/>
<accession>A0A6P1ZEF1</accession>
<keyword evidence="4" id="KW-1185">Reference proteome</keyword>
<evidence type="ECO:0000313" key="2">
    <source>
        <dbReference type="EMBL" id="TVM32762.1"/>
    </source>
</evidence>
<dbReference type="Proteomes" id="UP000503251">
    <property type="component" value="Chromosome"/>
</dbReference>
<evidence type="ECO:0000313" key="4">
    <source>
        <dbReference type="Proteomes" id="UP000503251"/>
    </source>
</evidence>
<evidence type="ECO:0000313" key="1">
    <source>
        <dbReference type="EMBL" id="QJT09267.1"/>
    </source>
</evidence>